<dbReference type="InterPro" id="IPR040079">
    <property type="entry name" value="Glutathione_S-Trfase"/>
</dbReference>
<gene>
    <name evidence="3" type="ORF">E9232_001115</name>
</gene>
<dbReference type="PANTHER" id="PTHR42673:SF21">
    <property type="entry name" value="GLUTATHIONE S-TRANSFERASE YFCF"/>
    <property type="match status" value="1"/>
</dbReference>
<dbReference type="EMBL" id="JAVDPW010000002">
    <property type="protein sequence ID" value="MDR6288608.1"/>
    <property type="molecule type" value="Genomic_DNA"/>
</dbReference>
<dbReference type="Pfam" id="PF13417">
    <property type="entry name" value="GST_N_3"/>
    <property type="match status" value="1"/>
</dbReference>
<dbReference type="PANTHER" id="PTHR42673">
    <property type="entry name" value="MALEYLACETOACETATE ISOMERASE"/>
    <property type="match status" value="1"/>
</dbReference>
<dbReference type="PROSITE" id="PS50404">
    <property type="entry name" value="GST_NTER"/>
    <property type="match status" value="1"/>
</dbReference>
<name>A0ABU1JJU8_9PROT</name>
<dbReference type="InterPro" id="IPR010987">
    <property type="entry name" value="Glutathione-S-Trfase_C-like"/>
</dbReference>
<evidence type="ECO:0000313" key="3">
    <source>
        <dbReference type="EMBL" id="MDR6288608.1"/>
    </source>
</evidence>
<evidence type="ECO:0000313" key="4">
    <source>
        <dbReference type="Proteomes" id="UP001262410"/>
    </source>
</evidence>
<dbReference type="RefSeq" id="WP_309792618.1">
    <property type="nucleotide sequence ID" value="NZ_JAVDPW010000002.1"/>
</dbReference>
<dbReference type="InterPro" id="IPR036249">
    <property type="entry name" value="Thioredoxin-like_sf"/>
</dbReference>
<dbReference type="SUPFAM" id="SSF47616">
    <property type="entry name" value="GST C-terminal domain-like"/>
    <property type="match status" value="1"/>
</dbReference>
<organism evidence="3 4">
    <name type="scientific">Inquilinus ginsengisoli</name>
    <dbReference type="NCBI Taxonomy" id="363840"/>
    <lineage>
        <taxon>Bacteria</taxon>
        <taxon>Pseudomonadati</taxon>
        <taxon>Pseudomonadota</taxon>
        <taxon>Alphaproteobacteria</taxon>
        <taxon>Rhodospirillales</taxon>
        <taxon>Rhodospirillaceae</taxon>
        <taxon>Inquilinus</taxon>
    </lineage>
</organism>
<keyword evidence="4" id="KW-1185">Reference proteome</keyword>
<evidence type="ECO:0000259" key="2">
    <source>
        <dbReference type="PROSITE" id="PS50405"/>
    </source>
</evidence>
<protein>
    <submittedName>
        <fullName evidence="3">Glutathione S-transferase</fullName>
    </submittedName>
</protein>
<dbReference type="Pfam" id="PF13410">
    <property type="entry name" value="GST_C_2"/>
    <property type="match status" value="1"/>
</dbReference>
<dbReference type="SUPFAM" id="SSF52833">
    <property type="entry name" value="Thioredoxin-like"/>
    <property type="match status" value="1"/>
</dbReference>
<sequence>MILIGQYDSPFVRRVGIALTLYGLPFEHRPWSVFGDPEKIRPYNPLLRVPTLVLDGGEVLIESHSIIDHLDSLVPAERALFPRGEPARRQALKVAALATGAAEKAVSLFYELRLHREVSDVWVSRCGAQIAEALAVLEADRAGRAGDHWFGDRIGHADIAVATMLRFLAEAHPGLVPMAGFPALAAHAARLELLPAFQAIQQPFIPPA</sequence>
<dbReference type="PROSITE" id="PS50405">
    <property type="entry name" value="GST_CTER"/>
    <property type="match status" value="1"/>
</dbReference>
<dbReference type="Proteomes" id="UP001262410">
    <property type="component" value="Unassembled WGS sequence"/>
</dbReference>
<dbReference type="InterPro" id="IPR036282">
    <property type="entry name" value="Glutathione-S-Trfase_C_sf"/>
</dbReference>
<reference evidence="3 4" key="1">
    <citation type="submission" date="2023-07" db="EMBL/GenBank/DDBJ databases">
        <title>Sorghum-associated microbial communities from plants grown in Nebraska, USA.</title>
        <authorList>
            <person name="Schachtman D."/>
        </authorList>
    </citation>
    <scope>NUCLEOTIDE SEQUENCE [LARGE SCALE GENOMIC DNA]</scope>
    <source>
        <strain evidence="3 4">584</strain>
    </source>
</reference>
<dbReference type="Gene3D" id="1.20.1050.10">
    <property type="match status" value="1"/>
</dbReference>
<feature type="domain" description="GST C-terminal" evidence="2">
    <location>
        <begin position="84"/>
        <end position="208"/>
    </location>
</feature>
<dbReference type="Gene3D" id="3.40.30.10">
    <property type="entry name" value="Glutaredoxin"/>
    <property type="match status" value="1"/>
</dbReference>
<proteinExistence type="predicted"/>
<accession>A0ABU1JJU8</accession>
<evidence type="ECO:0000259" key="1">
    <source>
        <dbReference type="PROSITE" id="PS50404"/>
    </source>
</evidence>
<comment type="caution">
    <text evidence="3">The sequence shown here is derived from an EMBL/GenBank/DDBJ whole genome shotgun (WGS) entry which is preliminary data.</text>
</comment>
<dbReference type="SFLD" id="SFLDS00019">
    <property type="entry name" value="Glutathione_Transferase_(cytos"/>
    <property type="match status" value="1"/>
</dbReference>
<feature type="domain" description="GST N-terminal" evidence="1">
    <location>
        <begin position="1"/>
        <end position="78"/>
    </location>
</feature>
<dbReference type="InterPro" id="IPR004045">
    <property type="entry name" value="Glutathione_S-Trfase_N"/>
</dbReference>